<reference evidence="7" key="1">
    <citation type="submission" date="2016-10" db="EMBL/GenBank/DDBJ databases">
        <authorList>
            <person name="Varghese N."/>
            <person name="Submissions S."/>
        </authorList>
    </citation>
    <scope>NUCLEOTIDE SEQUENCE [LARGE SCALE GENOMIC DNA]</scope>
    <source>
        <strain evidence="7">DSM 21857</strain>
    </source>
</reference>
<evidence type="ECO:0000256" key="2">
    <source>
        <dbReference type="ARBA" id="ARBA00023015"/>
    </source>
</evidence>
<feature type="domain" description="HTH lysR-type" evidence="5">
    <location>
        <begin position="7"/>
        <end position="64"/>
    </location>
</feature>
<evidence type="ECO:0000256" key="1">
    <source>
        <dbReference type="ARBA" id="ARBA00009437"/>
    </source>
</evidence>
<organism evidence="6 7">
    <name type="scientific">Aquamicrobium aerolatum DSM 21857</name>
    <dbReference type="NCBI Taxonomy" id="1121003"/>
    <lineage>
        <taxon>Bacteria</taxon>
        <taxon>Pseudomonadati</taxon>
        <taxon>Pseudomonadota</taxon>
        <taxon>Alphaproteobacteria</taxon>
        <taxon>Hyphomicrobiales</taxon>
        <taxon>Phyllobacteriaceae</taxon>
        <taxon>Aerobium</taxon>
    </lineage>
</organism>
<dbReference type="FunFam" id="1.10.10.10:FF:000001">
    <property type="entry name" value="LysR family transcriptional regulator"/>
    <property type="match status" value="1"/>
</dbReference>
<keyword evidence="4" id="KW-0804">Transcription</keyword>
<evidence type="ECO:0000256" key="3">
    <source>
        <dbReference type="ARBA" id="ARBA00023125"/>
    </source>
</evidence>
<keyword evidence="3 6" id="KW-0238">DNA-binding</keyword>
<evidence type="ECO:0000259" key="5">
    <source>
        <dbReference type="PROSITE" id="PS50931"/>
    </source>
</evidence>
<dbReference type="GO" id="GO:0006351">
    <property type="term" value="P:DNA-templated transcription"/>
    <property type="evidence" value="ECO:0007669"/>
    <property type="project" value="TreeGrafter"/>
</dbReference>
<dbReference type="InterPro" id="IPR005119">
    <property type="entry name" value="LysR_subst-bd"/>
</dbReference>
<name>A0A1I3PAJ2_9HYPH</name>
<dbReference type="Pfam" id="PF03466">
    <property type="entry name" value="LysR_substrate"/>
    <property type="match status" value="1"/>
</dbReference>
<dbReference type="AlphaFoldDB" id="A0A1I3PAJ2"/>
<dbReference type="PANTHER" id="PTHR30537:SF26">
    <property type="entry name" value="GLYCINE CLEAVAGE SYSTEM TRANSCRIPTIONAL ACTIVATOR"/>
    <property type="match status" value="1"/>
</dbReference>
<dbReference type="PRINTS" id="PR00039">
    <property type="entry name" value="HTHLYSR"/>
</dbReference>
<evidence type="ECO:0000313" key="6">
    <source>
        <dbReference type="EMBL" id="SFJ18350.1"/>
    </source>
</evidence>
<dbReference type="STRING" id="1121003.SAMN03080618_02263"/>
<gene>
    <name evidence="6" type="ORF">SAMN03080618_02263</name>
</gene>
<dbReference type="EMBL" id="FORF01000012">
    <property type="protein sequence ID" value="SFJ18350.1"/>
    <property type="molecule type" value="Genomic_DNA"/>
</dbReference>
<dbReference type="OrthoDB" id="9793571at2"/>
<evidence type="ECO:0000256" key="4">
    <source>
        <dbReference type="ARBA" id="ARBA00023163"/>
    </source>
</evidence>
<dbReference type="InterPro" id="IPR036390">
    <property type="entry name" value="WH_DNA-bd_sf"/>
</dbReference>
<accession>A0A1I3PAJ2</accession>
<dbReference type="PANTHER" id="PTHR30537">
    <property type="entry name" value="HTH-TYPE TRANSCRIPTIONAL REGULATOR"/>
    <property type="match status" value="1"/>
</dbReference>
<proteinExistence type="inferred from homology"/>
<dbReference type="GO" id="GO:0043565">
    <property type="term" value="F:sequence-specific DNA binding"/>
    <property type="evidence" value="ECO:0007669"/>
    <property type="project" value="TreeGrafter"/>
</dbReference>
<dbReference type="RefSeq" id="WP_091522287.1">
    <property type="nucleotide sequence ID" value="NZ_FORF01000012.1"/>
</dbReference>
<dbReference type="InterPro" id="IPR036388">
    <property type="entry name" value="WH-like_DNA-bd_sf"/>
</dbReference>
<keyword evidence="7" id="KW-1185">Reference proteome</keyword>
<dbReference type="Pfam" id="PF00126">
    <property type="entry name" value="HTH_1"/>
    <property type="match status" value="1"/>
</dbReference>
<comment type="similarity">
    <text evidence="1">Belongs to the LysR transcriptional regulatory family.</text>
</comment>
<dbReference type="InterPro" id="IPR058163">
    <property type="entry name" value="LysR-type_TF_proteobact-type"/>
</dbReference>
<dbReference type="SUPFAM" id="SSF53850">
    <property type="entry name" value="Periplasmic binding protein-like II"/>
    <property type="match status" value="1"/>
</dbReference>
<evidence type="ECO:0000313" key="7">
    <source>
        <dbReference type="Proteomes" id="UP000242763"/>
    </source>
</evidence>
<dbReference type="InterPro" id="IPR000847">
    <property type="entry name" value="LysR_HTH_N"/>
</dbReference>
<dbReference type="Proteomes" id="UP000242763">
    <property type="component" value="Unassembled WGS sequence"/>
</dbReference>
<dbReference type="GO" id="GO:0003700">
    <property type="term" value="F:DNA-binding transcription factor activity"/>
    <property type="evidence" value="ECO:0007669"/>
    <property type="project" value="InterPro"/>
</dbReference>
<dbReference type="PROSITE" id="PS50931">
    <property type="entry name" value="HTH_LYSR"/>
    <property type="match status" value="1"/>
</dbReference>
<sequence length="307" mass="34147">MRDTHIPTIGELHAFAACARTGSTTRAADELNLTQSAVSRSLGTLEDRLGVLLFRRVKQRLVLSDAGRAFRRDAERILHELNQAAVGVMAFGGQSEVLRLAVLPTFASRWLIPRLREFRLIAPDVTFDIVSRLEAIDFDNEPFDAAIQRSNLRPANTELLPLMEERLVVAISPDLLGGQHLPSDEELSRFPLLQQTTRPSLWLDWFRDAGNDPRSILRGPRFEHFDMVIGAAISALGVALVPEVLVEPEIAAGRLIMASERRLVVSSPYSLIFPAHSLEIEAFVAFRNWLEGFGTHAQATGNIRQVT</sequence>
<keyword evidence="2" id="KW-0805">Transcription regulation</keyword>
<dbReference type="Gene3D" id="1.10.10.10">
    <property type="entry name" value="Winged helix-like DNA-binding domain superfamily/Winged helix DNA-binding domain"/>
    <property type="match status" value="1"/>
</dbReference>
<protein>
    <submittedName>
        <fullName evidence="6">DNA-binding transcriptional regulator, LysR family</fullName>
    </submittedName>
</protein>
<dbReference type="SUPFAM" id="SSF46785">
    <property type="entry name" value="Winged helix' DNA-binding domain"/>
    <property type="match status" value="1"/>
</dbReference>
<dbReference type="Gene3D" id="3.40.190.10">
    <property type="entry name" value="Periplasmic binding protein-like II"/>
    <property type="match status" value="2"/>
</dbReference>